<evidence type="ECO:0000313" key="1">
    <source>
        <dbReference type="EMBL" id="ARN21523.1"/>
    </source>
</evidence>
<dbReference type="EMBL" id="CP015118">
    <property type="protein sequence ID" value="ARN21523.1"/>
    <property type="molecule type" value="Genomic_DNA"/>
</dbReference>
<dbReference type="AlphaFoldDB" id="A0A1W6LB95"/>
<dbReference type="KEGG" id="rgu:A4W93_17380"/>
<evidence type="ECO:0000313" key="2">
    <source>
        <dbReference type="Proteomes" id="UP000193427"/>
    </source>
</evidence>
<reference evidence="1 2" key="1">
    <citation type="submission" date="2016-04" db="EMBL/GenBank/DDBJ databases">
        <title>Complete genome sequence of natural rubber-degrading, novel Gram-negative bacterium, Rhizobacter gummiphilus strain NS21.</title>
        <authorList>
            <person name="Tabata M."/>
            <person name="Kasai D."/>
            <person name="Fukuda M."/>
        </authorList>
    </citation>
    <scope>NUCLEOTIDE SEQUENCE [LARGE SCALE GENOMIC DNA]</scope>
    <source>
        <strain evidence="1 2">NS21</strain>
    </source>
</reference>
<keyword evidence="2" id="KW-1185">Reference proteome</keyword>
<dbReference type="RefSeq" id="WP_085751815.1">
    <property type="nucleotide sequence ID" value="NZ_BSPR01000013.1"/>
</dbReference>
<dbReference type="STRING" id="946333.A4W93_17380"/>
<protein>
    <submittedName>
        <fullName evidence="1">Uncharacterized protein</fullName>
    </submittedName>
</protein>
<proteinExistence type="predicted"/>
<accession>A0A1W6LB95</accession>
<sequence>MNNTRRLSMSKARSLAMQVAEDFARHGGWEGALLSAEPDARAADHRGRTPVQWMVAFSTVLRGVEYDGPRLVRVDIENGTAHETPDP</sequence>
<gene>
    <name evidence="1" type="ORF">A4W93_17380</name>
</gene>
<dbReference type="Proteomes" id="UP000193427">
    <property type="component" value="Chromosome"/>
</dbReference>
<name>A0A1W6LB95_9BURK</name>
<organism evidence="1 2">
    <name type="scientific">Piscinibacter gummiphilus</name>
    <dbReference type="NCBI Taxonomy" id="946333"/>
    <lineage>
        <taxon>Bacteria</taxon>
        <taxon>Pseudomonadati</taxon>
        <taxon>Pseudomonadota</taxon>
        <taxon>Betaproteobacteria</taxon>
        <taxon>Burkholderiales</taxon>
        <taxon>Sphaerotilaceae</taxon>
        <taxon>Piscinibacter</taxon>
    </lineage>
</organism>